<protein>
    <submittedName>
        <fullName evidence="1">Uncharacterized protein</fullName>
    </submittedName>
</protein>
<evidence type="ECO:0000313" key="1">
    <source>
        <dbReference type="EMBL" id="GLQ33321.1"/>
    </source>
</evidence>
<organism evidence="1 2">
    <name type="scientific">Litoribrevibacter albus</name>
    <dbReference type="NCBI Taxonomy" id="1473156"/>
    <lineage>
        <taxon>Bacteria</taxon>
        <taxon>Pseudomonadati</taxon>
        <taxon>Pseudomonadota</taxon>
        <taxon>Gammaproteobacteria</taxon>
        <taxon>Oceanospirillales</taxon>
        <taxon>Oceanospirillaceae</taxon>
        <taxon>Litoribrevibacter</taxon>
    </lineage>
</organism>
<comment type="caution">
    <text evidence="1">The sequence shown here is derived from an EMBL/GenBank/DDBJ whole genome shotgun (WGS) entry which is preliminary data.</text>
</comment>
<dbReference type="EMBL" id="BSNM01000026">
    <property type="protein sequence ID" value="GLQ33321.1"/>
    <property type="molecule type" value="Genomic_DNA"/>
</dbReference>
<gene>
    <name evidence="1" type="ORF">GCM10007876_38010</name>
</gene>
<dbReference type="Proteomes" id="UP001161389">
    <property type="component" value="Unassembled WGS sequence"/>
</dbReference>
<accession>A0AA37SFB7</accession>
<reference evidence="1" key="1">
    <citation type="journal article" date="2014" name="Int. J. Syst. Evol. Microbiol.">
        <title>Complete genome sequence of Corynebacterium casei LMG S-19264T (=DSM 44701T), isolated from a smear-ripened cheese.</title>
        <authorList>
            <consortium name="US DOE Joint Genome Institute (JGI-PGF)"/>
            <person name="Walter F."/>
            <person name="Albersmeier A."/>
            <person name="Kalinowski J."/>
            <person name="Ruckert C."/>
        </authorList>
    </citation>
    <scope>NUCLEOTIDE SEQUENCE</scope>
    <source>
        <strain evidence="1">NBRC 110071</strain>
    </source>
</reference>
<evidence type="ECO:0000313" key="2">
    <source>
        <dbReference type="Proteomes" id="UP001161389"/>
    </source>
</evidence>
<proteinExistence type="predicted"/>
<name>A0AA37SFB7_9GAMM</name>
<dbReference type="AlphaFoldDB" id="A0AA37SFB7"/>
<keyword evidence="2" id="KW-1185">Reference proteome</keyword>
<sequence length="73" mass="8396">MYLPLSLLIKAADFNGKPTSASLYEQLHPLQRNLNTHISRTSKKSETGIEQEREIERAFYSFIKAVLMKKNAQ</sequence>
<reference evidence="1" key="2">
    <citation type="submission" date="2023-01" db="EMBL/GenBank/DDBJ databases">
        <title>Draft genome sequence of Litoribrevibacter albus strain NBRC 110071.</title>
        <authorList>
            <person name="Sun Q."/>
            <person name="Mori K."/>
        </authorList>
    </citation>
    <scope>NUCLEOTIDE SEQUENCE</scope>
    <source>
        <strain evidence="1">NBRC 110071</strain>
    </source>
</reference>